<keyword evidence="2" id="KW-0560">Oxidoreductase</keyword>
<evidence type="ECO:0000256" key="2">
    <source>
        <dbReference type="ARBA" id="ARBA00023002"/>
    </source>
</evidence>
<comment type="caution">
    <text evidence="3">The sequence shown here is derived from an EMBL/GenBank/DDBJ whole genome shotgun (WGS) entry which is preliminary data.</text>
</comment>
<accession>A0A392MYY1</accession>
<keyword evidence="4" id="KW-1185">Reference proteome</keyword>
<evidence type="ECO:0000313" key="3">
    <source>
        <dbReference type="EMBL" id="MCH92721.1"/>
    </source>
</evidence>
<sequence>AVKAIKEGGSVVALTGAVTPPGFRFVVTSNGAVLKKLNPYLESGKVKPIIDPKGPFTFAQVAEAFSYIETNKATGKVVIFPIP</sequence>
<dbReference type="Gene3D" id="3.90.180.10">
    <property type="entry name" value="Medium-chain alcohol dehydrogenases, catalytic domain"/>
    <property type="match status" value="1"/>
</dbReference>
<dbReference type="PANTHER" id="PTHR44573">
    <property type="entry name" value="NADPH-DEPENDENT ALKENAL/ONE OXIDOREDUCTASE, CHLOROPLASTIC"/>
    <property type="match status" value="1"/>
</dbReference>
<reference evidence="3 4" key="1">
    <citation type="journal article" date="2018" name="Front. Plant Sci.">
        <title>Red Clover (Trifolium pratense) and Zigzag Clover (T. medium) - A Picture of Genomic Similarities and Differences.</title>
        <authorList>
            <person name="Dluhosova J."/>
            <person name="Istvanek J."/>
            <person name="Nedelnik J."/>
            <person name="Repkova J."/>
        </authorList>
    </citation>
    <scope>NUCLEOTIDE SEQUENCE [LARGE SCALE GENOMIC DNA]</scope>
    <source>
        <strain evidence="4">cv. 10/8</strain>
        <tissue evidence="3">Leaf</tissue>
    </source>
</reference>
<name>A0A392MYY1_9FABA</name>
<dbReference type="InterPro" id="IPR044626">
    <property type="entry name" value="AOR-like"/>
</dbReference>
<dbReference type="Proteomes" id="UP000265520">
    <property type="component" value="Unassembled WGS sequence"/>
</dbReference>
<evidence type="ECO:0000256" key="1">
    <source>
        <dbReference type="ARBA" id="ARBA00010371"/>
    </source>
</evidence>
<dbReference type="GO" id="GO:0016628">
    <property type="term" value="F:oxidoreductase activity, acting on the CH-CH group of donors, NAD or NADP as acceptor"/>
    <property type="evidence" value="ECO:0007669"/>
    <property type="project" value="InterPro"/>
</dbReference>
<feature type="non-terminal residue" evidence="3">
    <location>
        <position position="1"/>
    </location>
</feature>
<dbReference type="Gene3D" id="3.40.50.720">
    <property type="entry name" value="NAD(P)-binding Rossmann-like Domain"/>
    <property type="match status" value="1"/>
</dbReference>
<dbReference type="EMBL" id="LXQA010023294">
    <property type="protein sequence ID" value="MCH92721.1"/>
    <property type="molecule type" value="Genomic_DNA"/>
</dbReference>
<organism evidence="3 4">
    <name type="scientific">Trifolium medium</name>
    <dbReference type="NCBI Taxonomy" id="97028"/>
    <lineage>
        <taxon>Eukaryota</taxon>
        <taxon>Viridiplantae</taxon>
        <taxon>Streptophyta</taxon>
        <taxon>Embryophyta</taxon>
        <taxon>Tracheophyta</taxon>
        <taxon>Spermatophyta</taxon>
        <taxon>Magnoliopsida</taxon>
        <taxon>eudicotyledons</taxon>
        <taxon>Gunneridae</taxon>
        <taxon>Pentapetalae</taxon>
        <taxon>rosids</taxon>
        <taxon>fabids</taxon>
        <taxon>Fabales</taxon>
        <taxon>Fabaceae</taxon>
        <taxon>Papilionoideae</taxon>
        <taxon>50 kb inversion clade</taxon>
        <taxon>NPAAA clade</taxon>
        <taxon>Hologalegina</taxon>
        <taxon>IRL clade</taxon>
        <taxon>Trifolieae</taxon>
        <taxon>Trifolium</taxon>
    </lineage>
</organism>
<dbReference type="AlphaFoldDB" id="A0A392MYY1"/>
<dbReference type="Pfam" id="PF13602">
    <property type="entry name" value="ADH_zinc_N_2"/>
    <property type="match status" value="1"/>
</dbReference>
<comment type="similarity">
    <text evidence="1">Belongs to the zinc-containing alcohol dehydrogenase family. Quinone oxidoreductase subfamily.</text>
</comment>
<dbReference type="PANTHER" id="PTHR44573:SF1">
    <property type="entry name" value="NADPH-DEPENDENT ALKENAL_ONE OXIDOREDUCTASE, CHLOROPLASTIC"/>
    <property type="match status" value="1"/>
</dbReference>
<proteinExistence type="inferred from homology"/>
<evidence type="ECO:0000313" key="4">
    <source>
        <dbReference type="Proteomes" id="UP000265520"/>
    </source>
</evidence>
<protein>
    <submittedName>
        <fullName evidence="3">Quinone oxidoreductase-like protein chloroplastic-like</fullName>
    </submittedName>
</protein>